<keyword evidence="2" id="KW-0285">Flavoprotein</keyword>
<name>E4KMB7_9LACT</name>
<dbReference type="STRING" id="908337.HMPREF9257_0493"/>
<evidence type="ECO:0000259" key="5">
    <source>
        <dbReference type="Pfam" id="PF22780"/>
    </source>
</evidence>
<evidence type="ECO:0000313" key="6">
    <source>
        <dbReference type="EMBL" id="EFR31905.1"/>
    </source>
</evidence>
<comment type="caution">
    <text evidence="6">The sequence shown here is derived from an EMBL/GenBank/DDBJ whole genome shotgun (WGS) entry which is preliminary data.</text>
</comment>
<reference evidence="6 7" key="1">
    <citation type="submission" date="2010-10" db="EMBL/GenBank/DDBJ databases">
        <authorList>
            <person name="Durkin A.S."/>
            <person name="Madupu R."/>
            <person name="Torralba M."/>
            <person name="Gillis M."/>
            <person name="Methe B."/>
            <person name="Sutton G."/>
            <person name="Nelson K.E."/>
        </authorList>
    </citation>
    <scope>NUCLEOTIDE SEQUENCE [LARGE SCALE GENOMIC DNA]</scope>
    <source>
        <strain evidence="6 7">ACS-139-V-Col8</strain>
    </source>
</reference>
<evidence type="ECO:0000256" key="2">
    <source>
        <dbReference type="ARBA" id="ARBA00022630"/>
    </source>
</evidence>
<dbReference type="Gene3D" id="3.50.50.60">
    <property type="entry name" value="FAD/NAD(P)-binding domain"/>
    <property type="match status" value="1"/>
</dbReference>
<comment type="cofactor">
    <cofactor evidence="1">
        <name>FAD</name>
        <dbReference type="ChEBI" id="CHEBI:57692"/>
    </cofactor>
</comment>
<gene>
    <name evidence="6" type="ORF">HMPREF9257_0493</name>
</gene>
<feature type="domain" description="RsdA/BaiN/AoA(So)-like insert" evidence="5">
    <location>
        <begin position="196"/>
        <end position="360"/>
    </location>
</feature>
<dbReference type="InterPro" id="IPR036188">
    <property type="entry name" value="FAD/NAD-bd_sf"/>
</dbReference>
<dbReference type="PANTHER" id="PTHR42887">
    <property type="entry name" value="OS12G0638800 PROTEIN"/>
    <property type="match status" value="1"/>
</dbReference>
<dbReference type="PANTHER" id="PTHR42887:SF2">
    <property type="entry name" value="OS12G0638800 PROTEIN"/>
    <property type="match status" value="1"/>
</dbReference>
<protein>
    <submittedName>
        <fullName evidence="6">Flavoprotein family protein</fullName>
    </submittedName>
</protein>
<dbReference type="Gene3D" id="1.10.8.260">
    <property type="entry name" value="HI0933 insert domain-like"/>
    <property type="match status" value="1"/>
</dbReference>
<organism evidence="6 7">
    <name type="scientific">Eremococcus coleocola ACS-139-V-Col8</name>
    <dbReference type="NCBI Taxonomy" id="908337"/>
    <lineage>
        <taxon>Bacteria</taxon>
        <taxon>Bacillati</taxon>
        <taxon>Bacillota</taxon>
        <taxon>Bacilli</taxon>
        <taxon>Lactobacillales</taxon>
        <taxon>Aerococcaceae</taxon>
        <taxon>Eremococcus</taxon>
    </lineage>
</organism>
<dbReference type="Pfam" id="PF22780">
    <property type="entry name" value="HI0933_like_1st"/>
    <property type="match status" value="1"/>
</dbReference>
<accession>E4KMB7</accession>
<feature type="domain" description="RsdA/BaiN/AoA(So)-like Rossmann fold-like" evidence="4">
    <location>
        <begin position="6"/>
        <end position="413"/>
    </location>
</feature>
<dbReference type="InterPro" id="IPR055178">
    <property type="entry name" value="RsdA/BaiN/AoA(So)-like_dom"/>
</dbReference>
<evidence type="ECO:0000256" key="1">
    <source>
        <dbReference type="ARBA" id="ARBA00001974"/>
    </source>
</evidence>
<dbReference type="Pfam" id="PF03486">
    <property type="entry name" value="HI0933_like"/>
    <property type="match status" value="1"/>
</dbReference>
<dbReference type="EMBL" id="AENN01000003">
    <property type="protein sequence ID" value="EFR31905.1"/>
    <property type="molecule type" value="Genomic_DNA"/>
</dbReference>
<dbReference type="InterPro" id="IPR004792">
    <property type="entry name" value="BaiN-like"/>
</dbReference>
<dbReference type="RefSeq" id="WP_006417639.1">
    <property type="nucleotide sequence ID" value="NZ_AENN01000003.1"/>
</dbReference>
<evidence type="ECO:0000313" key="7">
    <source>
        <dbReference type="Proteomes" id="UP000005990"/>
    </source>
</evidence>
<evidence type="ECO:0000259" key="4">
    <source>
        <dbReference type="Pfam" id="PF03486"/>
    </source>
</evidence>
<dbReference type="eggNOG" id="COG2081">
    <property type="taxonomic scope" value="Bacteria"/>
</dbReference>
<dbReference type="PRINTS" id="PR00411">
    <property type="entry name" value="PNDRDTASEI"/>
</dbReference>
<proteinExistence type="predicted"/>
<dbReference type="SUPFAM" id="SSF160996">
    <property type="entry name" value="HI0933 insert domain-like"/>
    <property type="match status" value="1"/>
</dbReference>
<dbReference type="AlphaFoldDB" id="E4KMB7"/>
<sequence>MAETYQVIVVGGGSSGLMAAINAAQQGASVLILEKNRILGKKLLLSGGGRCNVTNRTSQEELIKHIPGNGKFLYSALSQFDQEDIVNFFADHNVQLKEEDHGRMFPITDRSATIRDALLDICLELGVTIQTKEPVESLLIDRAANKIQGVHCKSGHDYYCKSLILACGGRAYPGTGATGDGYAWAKAAGHSISRLYPTEAPLYSKDDIIQEGSLKGVALREVTVTLWDLNHKAICQHTMDMLFTHFGYSGPAILRTSGHINQFLHETGADTANMTIDLQPELNQDQLRDQAEGQRDKQVLTIIKAWMPQALARVLLSKIPLNPSLAYKQLSHQEVNSLFQLVKAFPISAYKTDPIEKGFVTGGGVKTSEIQPDSMASKLLDGLYFCGEFMDINGYTGGYNISAAFITGTIAGRHAAWAAYEY</sequence>
<dbReference type="InterPro" id="IPR057661">
    <property type="entry name" value="RsdA/BaiN/AoA(So)_Rossmann"/>
</dbReference>
<dbReference type="OrthoDB" id="9773233at2"/>
<dbReference type="NCBIfam" id="TIGR00275">
    <property type="entry name" value="aminoacetone oxidase family FAD-binding enzyme"/>
    <property type="match status" value="1"/>
</dbReference>
<dbReference type="InterPro" id="IPR023166">
    <property type="entry name" value="BaiN-like_dom_sf"/>
</dbReference>
<dbReference type="PRINTS" id="PR00368">
    <property type="entry name" value="FADPNR"/>
</dbReference>
<dbReference type="Gene3D" id="2.40.30.10">
    <property type="entry name" value="Translation factors"/>
    <property type="match status" value="1"/>
</dbReference>
<keyword evidence="7" id="KW-1185">Reference proteome</keyword>
<dbReference type="Proteomes" id="UP000005990">
    <property type="component" value="Unassembled WGS sequence"/>
</dbReference>
<dbReference type="SUPFAM" id="SSF51905">
    <property type="entry name" value="FAD/NAD(P)-binding domain"/>
    <property type="match status" value="1"/>
</dbReference>
<evidence type="ECO:0000256" key="3">
    <source>
        <dbReference type="ARBA" id="ARBA00022827"/>
    </source>
</evidence>
<keyword evidence="3" id="KW-0274">FAD</keyword>